<reference evidence="2 3" key="1">
    <citation type="journal article" date="2016" name="Int. J. Syst. Evol. Microbiol.">
        <title>Labrenzia salina sp. nov., isolated from the rhizosphere of the halophyte Arthrocnemum macrostachyum.</title>
        <authorList>
            <person name="Camacho M."/>
            <person name="Redondo-Gomez S."/>
            <person name="Rodriguez-Llorente I."/>
            <person name="Rohde M."/>
            <person name="Sproer C."/>
            <person name="Schumann P."/>
            <person name="Klenk H.P."/>
            <person name="Montero-Calasanz M.D.C."/>
        </authorList>
    </citation>
    <scope>NUCLEOTIDE SEQUENCE [LARGE SCALE GENOMIC DNA]</scope>
    <source>
        <strain evidence="2 3">DSM 29163</strain>
    </source>
</reference>
<gene>
    <name evidence="2" type="ORF">ON753_16500</name>
</gene>
<comment type="caution">
    <text evidence="2">The sequence shown here is derived from an EMBL/GenBank/DDBJ whole genome shotgun (WGS) entry which is preliminary data.</text>
</comment>
<organism evidence="2 3">
    <name type="scientific">Roseibium salinum</name>
    <dbReference type="NCBI Taxonomy" id="1604349"/>
    <lineage>
        <taxon>Bacteria</taxon>
        <taxon>Pseudomonadati</taxon>
        <taxon>Pseudomonadota</taxon>
        <taxon>Alphaproteobacteria</taxon>
        <taxon>Hyphomicrobiales</taxon>
        <taxon>Stappiaceae</taxon>
        <taxon>Roseibium</taxon>
    </lineage>
</organism>
<dbReference type="RefSeq" id="WP_265963706.1">
    <property type="nucleotide sequence ID" value="NZ_JAPEVI010000003.1"/>
</dbReference>
<evidence type="ECO:0000256" key="1">
    <source>
        <dbReference type="SAM" id="Phobius"/>
    </source>
</evidence>
<dbReference type="EMBL" id="JAPEVI010000003">
    <property type="protein sequence ID" value="MCX2723955.1"/>
    <property type="molecule type" value="Genomic_DNA"/>
</dbReference>
<evidence type="ECO:0000313" key="2">
    <source>
        <dbReference type="EMBL" id="MCX2723955.1"/>
    </source>
</evidence>
<accession>A0ABT3R4B1</accession>
<dbReference type="Proteomes" id="UP001300261">
    <property type="component" value="Unassembled WGS sequence"/>
</dbReference>
<keyword evidence="1" id="KW-0812">Transmembrane</keyword>
<feature type="transmembrane region" description="Helical" evidence="1">
    <location>
        <begin position="25"/>
        <end position="46"/>
    </location>
</feature>
<keyword evidence="1" id="KW-1133">Transmembrane helix</keyword>
<proteinExistence type="predicted"/>
<keyword evidence="1" id="KW-0472">Membrane</keyword>
<protein>
    <submittedName>
        <fullName evidence="2">Uncharacterized protein</fullName>
    </submittedName>
</protein>
<name>A0ABT3R4B1_9HYPH</name>
<evidence type="ECO:0000313" key="3">
    <source>
        <dbReference type="Proteomes" id="UP001300261"/>
    </source>
</evidence>
<sequence>MPTYDPHKTPTEIRQGNRRRMNLRILFWSMIGLVLLFSLIYLYFVIAVPPAS</sequence>
<keyword evidence="3" id="KW-1185">Reference proteome</keyword>